<dbReference type="Proteomes" id="UP000188613">
    <property type="component" value="Unassembled WGS sequence"/>
</dbReference>
<protein>
    <recommendedName>
        <fullName evidence="4">Replication-associated protein RepC</fullName>
    </recommendedName>
</protein>
<gene>
    <name evidence="2" type="ORF">BTO28_12750</name>
</gene>
<dbReference type="Pfam" id="PF17363">
    <property type="entry name" value="DUF5388"/>
    <property type="match status" value="1"/>
</dbReference>
<dbReference type="EMBL" id="MSFI01000021">
    <property type="protein sequence ID" value="OMP66326.1"/>
    <property type="molecule type" value="Genomic_DNA"/>
</dbReference>
<dbReference type="AlphaFoldDB" id="A0A1V2A5R0"/>
<evidence type="ECO:0000313" key="2">
    <source>
        <dbReference type="EMBL" id="OMP66326.1"/>
    </source>
</evidence>
<name>A0A1V2A5R0_9BACI</name>
<dbReference type="InterPro" id="IPR035528">
    <property type="entry name" value="DUF5388"/>
</dbReference>
<feature type="compositionally biased region" description="Basic and acidic residues" evidence="1">
    <location>
        <begin position="29"/>
        <end position="52"/>
    </location>
</feature>
<evidence type="ECO:0000256" key="1">
    <source>
        <dbReference type="SAM" id="MobiDB-lite"/>
    </source>
</evidence>
<evidence type="ECO:0008006" key="4">
    <source>
        <dbReference type="Google" id="ProtNLM"/>
    </source>
</evidence>
<keyword evidence="3" id="KW-1185">Reference proteome</keyword>
<proteinExistence type="predicted"/>
<dbReference type="RefSeq" id="WP_076766850.1">
    <property type="nucleotide sequence ID" value="NZ_MSFI01000021.1"/>
</dbReference>
<sequence>MSDLLKKKPNKLLNRGKQITPATTFSLDNDIKTREPVKEAETTPKKMPETKTRSTAASSTTTVRVSMSTKEKLNALVTMGTADSVDSLLEILIEEYHSTYLTKDEKKQYSLILDIYASKKKKN</sequence>
<organism evidence="2 3">
    <name type="scientific">Domibacillus epiphyticus</name>
    <dbReference type="NCBI Taxonomy" id="1714355"/>
    <lineage>
        <taxon>Bacteria</taxon>
        <taxon>Bacillati</taxon>
        <taxon>Bacillota</taxon>
        <taxon>Bacilli</taxon>
        <taxon>Bacillales</taxon>
        <taxon>Bacillaceae</taxon>
        <taxon>Domibacillus</taxon>
    </lineage>
</organism>
<comment type="caution">
    <text evidence="2">The sequence shown here is derived from an EMBL/GenBank/DDBJ whole genome shotgun (WGS) entry which is preliminary data.</text>
</comment>
<evidence type="ECO:0000313" key="3">
    <source>
        <dbReference type="Proteomes" id="UP000188613"/>
    </source>
</evidence>
<reference evidence="2 3" key="1">
    <citation type="submission" date="2016-12" db="EMBL/GenBank/DDBJ databases">
        <title>Domibacillus sp. SAB 38T whole genome sequencing.</title>
        <authorList>
            <person name="Verma A."/>
            <person name="Ojha A.K."/>
            <person name="Krishnamurthi S."/>
        </authorList>
    </citation>
    <scope>NUCLEOTIDE SEQUENCE [LARGE SCALE GENOMIC DNA]</scope>
    <source>
        <strain evidence="2 3">SAB 38</strain>
    </source>
</reference>
<feature type="compositionally biased region" description="Low complexity" evidence="1">
    <location>
        <begin position="53"/>
        <end position="65"/>
    </location>
</feature>
<accession>A0A1V2A5R0</accession>
<feature type="region of interest" description="Disordered" evidence="1">
    <location>
        <begin position="24"/>
        <end position="65"/>
    </location>
</feature>
<dbReference type="OrthoDB" id="2972231at2"/>